<accession>A0A5B7FZI5</accession>
<organism evidence="1 2">
    <name type="scientific">Portunus trituberculatus</name>
    <name type="common">Swimming crab</name>
    <name type="synonym">Neptunus trituberculatus</name>
    <dbReference type="NCBI Taxonomy" id="210409"/>
    <lineage>
        <taxon>Eukaryota</taxon>
        <taxon>Metazoa</taxon>
        <taxon>Ecdysozoa</taxon>
        <taxon>Arthropoda</taxon>
        <taxon>Crustacea</taxon>
        <taxon>Multicrustacea</taxon>
        <taxon>Malacostraca</taxon>
        <taxon>Eumalacostraca</taxon>
        <taxon>Eucarida</taxon>
        <taxon>Decapoda</taxon>
        <taxon>Pleocyemata</taxon>
        <taxon>Brachyura</taxon>
        <taxon>Eubrachyura</taxon>
        <taxon>Portunoidea</taxon>
        <taxon>Portunidae</taxon>
        <taxon>Portuninae</taxon>
        <taxon>Portunus</taxon>
    </lineage>
</organism>
<comment type="caution">
    <text evidence="1">The sequence shown here is derived from an EMBL/GenBank/DDBJ whole genome shotgun (WGS) entry which is preliminary data.</text>
</comment>
<gene>
    <name evidence="1" type="ORF">E2C01_044112</name>
</gene>
<keyword evidence="2" id="KW-1185">Reference proteome</keyword>
<protein>
    <submittedName>
        <fullName evidence="1">Uncharacterized protein</fullName>
    </submittedName>
</protein>
<evidence type="ECO:0000313" key="2">
    <source>
        <dbReference type="Proteomes" id="UP000324222"/>
    </source>
</evidence>
<proteinExistence type="predicted"/>
<dbReference type="AlphaFoldDB" id="A0A5B7FZI5"/>
<name>A0A5B7FZI5_PORTR</name>
<reference evidence="1 2" key="1">
    <citation type="submission" date="2019-05" db="EMBL/GenBank/DDBJ databases">
        <title>Another draft genome of Portunus trituberculatus and its Hox gene families provides insights of decapod evolution.</title>
        <authorList>
            <person name="Jeong J.-H."/>
            <person name="Song I."/>
            <person name="Kim S."/>
            <person name="Choi T."/>
            <person name="Kim D."/>
            <person name="Ryu S."/>
            <person name="Kim W."/>
        </authorList>
    </citation>
    <scope>NUCLEOTIDE SEQUENCE [LARGE SCALE GENOMIC DNA]</scope>
    <source>
        <tissue evidence="1">Muscle</tissue>
    </source>
</reference>
<dbReference type="Proteomes" id="UP000324222">
    <property type="component" value="Unassembled WGS sequence"/>
</dbReference>
<evidence type="ECO:0000313" key="1">
    <source>
        <dbReference type="EMBL" id="MPC50288.1"/>
    </source>
</evidence>
<sequence>MKNGNDKQTGLVVMTGVVRSDVAVWEIETERPGARNRETMRRKRLKYGRDREEEEVKANIVTCWGHVGYIDINNPFLADDMPECFLYILSTTLMKYQHESSRSHHKQDFIFVRMISVMK</sequence>
<dbReference type="EMBL" id="VSRR010009405">
    <property type="protein sequence ID" value="MPC50288.1"/>
    <property type="molecule type" value="Genomic_DNA"/>
</dbReference>